<dbReference type="OrthoDB" id="40902at2759"/>
<dbReference type="GO" id="GO:0005524">
    <property type="term" value="F:ATP binding"/>
    <property type="evidence" value="ECO:0007669"/>
    <property type="project" value="UniProtKB-KW"/>
</dbReference>
<dbReference type="AlphaFoldDB" id="A0A2S5BD96"/>
<dbReference type="InterPro" id="IPR008271">
    <property type="entry name" value="Ser/Thr_kinase_AS"/>
</dbReference>
<protein>
    <recommendedName>
        <fullName evidence="4">Protein kinase domain-containing protein</fullName>
    </recommendedName>
</protein>
<comment type="caution">
    <text evidence="5">The sequence shown here is derived from an EMBL/GenBank/DDBJ whole genome shotgun (WGS) entry which is preliminary data.</text>
</comment>
<dbReference type="PROSITE" id="PS50011">
    <property type="entry name" value="PROTEIN_KINASE_DOM"/>
    <property type="match status" value="1"/>
</dbReference>
<sequence length="483" mass="53624">MTSDMKSEGAAADGPQRFPAKVWASSNTSATTRRANRKHVMIQLAASFLNYAETKCEGLFADITCRLGVSASYVKKKQYKFERVVGTGAFGEVKQATWTPPKDNPHYADAQKVGGHLEVAVKVVRKKALKGDLEAIADEISVLSGLDHPNVVKLYDHFESRERYYLTFELASGGELFEQISSRGKFTEGDAAIVVRNILQGVRYLHEHHIVHRDLKPENLIYIRPNSDRLVIADFGIAKHLDDNETLTSLAGSPGYAAPEVLLRKPHGKPVDLWSVGVITYCLLCGYIPFRSSDTQQLIEECRVAKLEFHDKYWKNISDDAKAFIRALVKPNPGDRPTAEQALKHKWLVDSLNKEHEHDLAAGFKENWTPSRKWKQSINTIIASRRFAQAADRARAARETSASLDSTDDESAGFRTAEEDSGPDSPPVPRNAGEEGEQRRLSEIRQRELEAKQHERTQAGSAQAQPAGLGAVQQGVDGLSVRS</sequence>
<dbReference type="FunFam" id="1.10.510.10:FF:000571">
    <property type="entry name" value="Maternal embryonic leucine zipper kinase"/>
    <property type="match status" value="1"/>
</dbReference>
<feature type="region of interest" description="Disordered" evidence="3">
    <location>
        <begin position="1"/>
        <end position="30"/>
    </location>
</feature>
<dbReference type="STRING" id="741276.A0A2S5BD96"/>
<keyword evidence="1" id="KW-0547">Nucleotide-binding</keyword>
<accession>A0A2S5BD96</accession>
<gene>
    <name evidence="5" type="ORF">BMF94_2216</name>
</gene>
<name>A0A2S5BD96_9BASI</name>
<evidence type="ECO:0000259" key="4">
    <source>
        <dbReference type="PROSITE" id="PS50011"/>
    </source>
</evidence>
<evidence type="ECO:0000256" key="1">
    <source>
        <dbReference type="ARBA" id="ARBA00022741"/>
    </source>
</evidence>
<dbReference type="Pfam" id="PF00069">
    <property type="entry name" value="Pkinase"/>
    <property type="match status" value="1"/>
</dbReference>
<dbReference type="EMBL" id="PJQD01000022">
    <property type="protein sequence ID" value="POY74740.1"/>
    <property type="molecule type" value="Genomic_DNA"/>
</dbReference>
<dbReference type="PANTHER" id="PTHR24347">
    <property type="entry name" value="SERINE/THREONINE-PROTEIN KINASE"/>
    <property type="match status" value="1"/>
</dbReference>
<dbReference type="SUPFAM" id="SSF56112">
    <property type="entry name" value="Protein kinase-like (PK-like)"/>
    <property type="match status" value="1"/>
</dbReference>
<feature type="region of interest" description="Disordered" evidence="3">
    <location>
        <begin position="393"/>
        <end position="483"/>
    </location>
</feature>
<dbReference type="InterPro" id="IPR000719">
    <property type="entry name" value="Prot_kinase_dom"/>
</dbReference>
<dbReference type="InterPro" id="IPR011009">
    <property type="entry name" value="Kinase-like_dom_sf"/>
</dbReference>
<dbReference type="Gene3D" id="3.30.200.20">
    <property type="entry name" value="Phosphorylase Kinase, domain 1"/>
    <property type="match status" value="1"/>
</dbReference>
<evidence type="ECO:0000313" key="6">
    <source>
        <dbReference type="Proteomes" id="UP000237144"/>
    </source>
</evidence>
<dbReference type="Gene3D" id="1.10.510.10">
    <property type="entry name" value="Transferase(Phosphotransferase) domain 1"/>
    <property type="match status" value="1"/>
</dbReference>
<feature type="compositionally biased region" description="Basic and acidic residues" evidence="3">
    <location>
        <begin position="432"/>
        <end position="457"/>
    </location>
</feature>
<evidence type="ECO:0000256" key="2">
    <source>
        <dbReference type="ARBA" id="ARBA00022840"/>
    </source>
</evidence>
<dbReference type="SMART" id="SM00220">
    <property type="entry name" value="S_TKc"/>
    <property type="match status" value="1"/>
</dbReference>
<keyword evidence="6" id="KW-1185">Reference proteome</keyword>
<dbReference type="CDD" id="cd05117">
    <property type="entry name" value="STKc_CAMK"/>
    <property type="match status" value="1"/>
</dbReference>
<dbReference type="Proteomes" id="UP000237144">
    <property type="component" value="Unassembled WGS sequence"/>
</dbReference>
<evidence type="ECO:0000256" key="3">
    <source>
        <dbReference type="SAM" id="MobiDB-lite"/>
    </source>
</evidence>
<dbReference type="GO" id="GO:0004672">
    <property type="term" value="F:protein kinase activity"/>
    <property type="evidence" value="ECO:0007669"/>
    <property type="project" value="InterPro"/>
</dbReference>
<feature type="domain" description="Protein kinase" evidence="4">
    <location>
        <begin position="79"/>
        <end position="348"/>
    </location>
</feature>
<reference evidence="5 6" key="1">
    <citation type="journal article" date="2018" name="Front. Microbiol.">
        <title>Prospects for Fungal Bioremediation of Acidic Radioactive Waste Sites: Characterization and Genome Sequence of Rhodotorula taiwanensis MD1149.</title>
        <authorList>
            <person name="Tkavc R."/>
            <person name="Matrosova V.Y."/>
            <person name="Grichenko O.E."/>
            <person name="Gostincar C."/>
            <person name="Volpe R.P."/>
            <person name="Klimenkova P."/>
            <person name="Gaidamakova E.K."/>
            <person name="Zhou C.E."/>
            <person name="Stewart B.J."/>
            <person name="Lyman M.G."/>
            <person name="Malfatti S.A."/>
            <person name="Rubinfeld B."/>
            <person name="Courtot M."/>
            <person name="Singh J."/>
            <person name="Dalgard C.L."/>
            <person name="Hamilton T."/>
            <person name="Frey K.G."/>
            <person name="Gunde-Cimerman N."/>
            <person name="Dugan L."/>
            <person name="Daly M.J."/>
        </authorList>
    </citation>
    <scope>NUCLEOTIDE SEQUENCE [LARGE SCALE GENOMIC DNA]</scope>
    <source>
        <strain evidence="5 6">MD1149</strain>
    </source>
</reference>
<proteinExistence type="predicted"/>
<evidence type="ECO:0000313" key="5">
    <source>
        <dbReference type="EMBL" id="POY74740.1"/>
    </source>
</evidence>
<organism evidence="5 6">
    <name type="scientific">Rhodotorula taiwanensis</name>
    <dbReference type="NCBI Taxonomy" id="741276"/>
    <lineage>
        <taxon>Eukaryota</taxon>
        <taxon>Fungi</taxon>
        <taxon>Dikarya</taxon>
        <taxon>Basidiomycota</taxon>
        <taxon>Pucciniomycotina</taxon>
        <taxon>Microbotryomycetes</taxon>
        <taxon>Sporidiobolales</taxon>
        <taxon>Sporidiobolaceae</taxon>
        <taxon>Rhodotorula</taxon>
    </lineage>
</organism>
<keyword evidence="2" id="KW-0067">ATP-binding</keyword>
<dbReference type="PROSITE" id="PS00108">
    <property type="entry name" value="PROTEIN_KINASE_ST"/>
    <property type="match status" value="1"/>
</dbReference>